<dbReference type="OrthoDB" id="10507991at2759"/>
<evidence type="ECO:0000313" key="2">
    <source>
        <dbReference type="EMBL" id="KHJ98341.1"/>
    </source>
</evidence>
<evidence type="ECO:0000256" key="1">
    <source>
        <dbReference type="SAM" id="SignalP"/>
    </source>
</evidence>
<gene>
    <name evidence="2" type="ORF">OESDEN_01672</name>
</gene>
<proteinExistence type="predicted"/>
<dbReference type="AlphaFoldDB" id="A0A0B1TQF0"/>
<name>A0A0B1TQF0_OESDE</name>
<accession>A0A0B1TQF0</accession>
<feature type="chain" id="PRO_5002062866" description="Nematode fatty acid retinoid binding protein" evidence="1">
    <location>
        <begin position="22"/>
        <end position="112"/>
    </location>
</feature>
<reference evidence="2 3" key="1">
    <citation type="submission" date="2014-03" db="EMBL/GenBank/DDBJ databases">
        <title>Draft genome of the hookworm Oesophagostomum dentatum.</title>
        <authorList>
            <person name="Mitreva M."/>
        </authorList>
    </citation>
    <scope>NUCLEOTIDE SEQUENCE [LARGE SCALE GENOMIC DNA]</scope>
    <source>
        <strain evidence="2 3">OD-Hann</strain>
    </source>
</reference>
<feature type="signal peptide" evidence="1">
    <location>
        <begin position="1"/>
        <end position="21"/>
    </location>
</feature>
<organism evidence="2 3">
    <name type="scientific">Oesophagostomum dentatum</name>
    <name type="common">Nodular worm</name>
    <dbReference type="NCBI Taxonomy" id="61180"/>
    <lineage>
        <taxon>Eukaryota</taxon>
        <taxon>Metazoa</taxon>
        <taxon>Ecdysozoa</taxon>
        <taxon>Nematoda</taxon>
        <taxon>Chromadorea</taxon>
        <taxon>Rhabditida</taxon>
        <taxon>Rhabditina</taxon>
        <taxon>Rhabditomorpha</taxon>
        <taxon>Strongyloidea</taxon>
        <taxon>Strongylidae</taxon>
        <taxon>Oesophagostomum</taxon>
    </lineage>
</organism>
<evidence type="ECO:0000313" key="3">
    <source>
        <dbReference type="Proteomes" id="UP000053660"/>
    </source>
</evidence>
<keyword evidence="1" id="KW-0732">Signal</keyword>
<keyword evidence="3" id="KW-1185">Reference proteome</keyword>
<sequence length="112" mass="12504">MRSSVMIRWLLSAFSITVVFSLDSAVFHRIFNGTLTSGQIEQLADEYNEGVKTGAGKEMGLAFISSVHGVEQAVIDKFLDVWRKDLMLRSLHGAAMQTIKDDITKDLKKKVN</sequence>
<evidence type="ECO:0008006" key="4">
    <source>
        <dbReference type="Google" id="ProtNLM"/>
    </source>
</evidence>
<dbReference type="EMBL" id="KN549324">
    <property type="protein sequence ID" value="KHJ98341.1"/>
    <property type="molecule type" value="Genomic_DNA"/>
</dbReference>
<dbReference type="Proteomes" id="UP000053660">
    <property type="component" value="Unassembled WGS sequence"/>
</dbReference>
<protein>
    <recommendedName>
        <fullName evidence="4">Nematode fatty acid retinoid binding protein</fullName>
    </recommendedName>
</protein>